<keyword evidence="4" id="KW-1185">Reference proteome</keyword>
<dbReference type="Proteomes" id="UP001154282">
    <property type="component" value="Unassembled WGS sequence"/>
</dbReference>
<evidence type="ECO:0000313" key="3">
    <source>
        <dbReference type="EMBL" id="CAI0443774.1"/>
    </source>
</evidence>
<dbReference type="EMBL" id="CAMGYJ010000007">
    <property type="protein sequence ID" value="CAI0443774.1"/>
    <property type="molecule type" value="Genomic_DNA"/>
</dbReference>
<reference evidence="3" key="1">
    <citation type="submission" date="2022-08" db="EMBL/GenBank/DDBJ databases">
        <authorList>
            <person name="Gutierrez-Valencia J."/>
        </authorList>
    </citation>
    <scope>NUCLEOTIDE SEQUENCE</scope>
</reference>
<evidence type="ECO:0000256" key="1">
    <source>
        <dbReference type="ARBA" id="ARBA00005474"/>
    </source>
</evidence>
<dbReference type="AlphaFoldDB" id="A0AAV0MCN6"/>
<gene>
    <name evidence="3" type="ORF">LITE_LOCUS27813</name>
</gene>
<evidence type="ECO:0000313" key="4">
    <source>
        <dbReference type="Proteomes" id="UP001154282"/>
    </source>
</evidence>
<dbReference type="InterPro" id="IPR004883">
    <property type="entry name" value="LOB"/>
</dbReference>
<feature type="domain" description="LOB" evidence="2">
    <location>
        <begin position="14"/>
        <end position="115"/>
    </location>
</feature>
<dbReference type="Pfam" id="PF03195">
    <property type="entry name" value="LOB"/>
    <property type="match status" value="1"/>
</dbReference>
<accession>A0AAV0MCN6</accession>
<name>A0AAV0MCN6_9ROSI</name>
<comment type="caution">
    <text evidence="3">The sequence shown here is derived from an EMBL/GenBank/DDBJ whole genome shotgun (WGS) entry which is preliminary data.</text>
</comment>
<sequence>MRNHHHHQEPRSSSSCAACKFLKRRCTSSRIFAPHFRFDEPKKFARVHKVFGASNVSKILIEVPEEQREDTVNTLAYEAEAMLRNPVYGCIGAIAMLQKRMVELQVYLALARARPARCAASISSPPTSASTSVTGLETYGECEFPAACGRLFEGFGNSNHQSEWSQDEPTGSDFEQFPYMF</sequence>
<dbReference type="PANTHER" id="PTHR31301">
    <property type="entry name" value="LOB DOMAIN-CONTAINING PROTEIN 4-RELATED"/>
    <property type="match status" value="1"/>
</dbReference>
<comment type="similarity">
    <text evidence="1">Belongs to the LOB domain-containing protein family.</text>
</comment>
<dbReference type="PROSITE" id="PS50891">
    <property type="entry name" value="LOB"/>
    <property type="match status" value="1"/>
</dbReference>
<organism evidence="3 4">
    <name type="scientific">Linum tenue</name>
    <dbReference type="NCBI Taxonomy" id="586396"/>
    <lineage>
        <taxon>Eukaryota</taxon>
        <taxon>Viridiplantae</taxon>
        <taxon>Streptophyta</taxon>
        <taxon>Embryophyta</taxon>
        <taxon>Tracheophyta</taxon>
        <taxon>Spermatophyta</taxon>
        <taxon>Magnoliopsida</taxon>
        <taxon>eudicotyledons</taxon>
        <taxon>Gunneridae</taxon>
        <taxon>Pentapetalae</taxon>
        <taxon>rosids</taxon>
        <taxon>fabids</taxon>
        <taxon>Malpighiales</taxon>
        <taxon>Linaceae</taxon>
        <taxon>Linum</taxon>
    </lineage>
</organism>
<protein>
    <recommendedName>
        <fullName evidence="2">LOB domain-containing protein</fullName>
    </recommendedName>
</protein>
<proteinExistence type="inferred from homology"/>
<dbReference type="PANTHER" id="PTHR31301:SF24">
    <property type="entry name" value="LOB DOMAIN-CONTAINING PROTEIN 21"/>
    <property type="match status" value="1"/>
</dbReference>
<evidence type="ECO:0000259" key="2">
    <source>
        <dbReference type="PROSITE" id="PS50891"/>
    </source>
</evidence>